<dbReference type="PANTHER" id="PTHR43975">
    <property type="entry name" value="ZGC:101858"/>
    <property type="match status" value="1"/>
</dbReference>
<dbReference type="Gene3D" id="3.40.50.720">
    <property type="entry name" value="NAD(P)-binding Rossmann-like Domain"/>
    <property type="match status" value="1"/>
</dbReference>
<name>A0A9P4RA61_9PLEO</name>
<organism evidence="1 2">
    <name type="scientific">Polyplosphaeria fusca</name>
    <dbReference type="NCBI Taxonomy" id="682080"/>
    <lineage>
        <taxon>Eukaryota</taxon>
        <taxon>Fungi</taxon>
        <taxon>Dikarya</taxon>
        <taxon>Ascomycota</taxon>
        <taxon>Pezizomycotina</taxon>
        <taxon>Dothideomycetes</taxon>
        <taxon>Pleosporomycetidae</taxon>
        <taxon>Pleosporales</taxon>
        <taxon>Tetraplosphaeriaceae</taxon>
        <taxon>Polyplosphaeria</taxon>
    </lineage>
</organism>
<dbReference type="Proteomes" id="UP000799444">
    <property type="component" value="Unassembled WGS sequence"/>
</dbReference>
<dbReference type="AlphaFoldDB" id="A0A9P4RA61"/>
<dbReference type="SUPFAM" id="SSF51735">
    <property type="entry name" value="NAD(P)-binding Rossmann-fold domains"/>
    <property type="match status" value="1"/>
</dbReference>
<dbReference type="OrthoDB" id="1933717at2759"/>
<dbReference type="InterPro" id="IPR036291">
    <property type="entry name" value="NAD(P)-bd_dom_sf"/>
</dbReference>
<evidence type="ECO:0008006" key="3">
    <source>
        <dbReference type="Google" id="ProtNLM"/>
    </source>
</evidence>
<reference evidence="1" key="1">
    <citation type="journal article" date="2020" name="Stud. Mycol.">
        <title>101 Dothideomycetes genomes: a test case for predicting lifestyles and emergence of pathogens.</title>
        <authorList>
            <person name="Haridas S."/>
            <person name="Albert R."/>
            <person name="Binder M."/>
            <person name="Bloem J."/>
            <person name="Labutti K."/>
            <person name="Salamov A."/>
            <person name="Andreopoulos B."/>
            <person name="Baker S."/>
            <person name="Barry K."/>
            <person name="Bills G."/>
            <person name="Bluhm B."/>
            <person name="Cannon C."/>
            <person name="Castanera R."/>
            <person name="Culley D."/>
            <person name="Daum C."/>
            <person name="Ezra D."/>
            <person name="Gonzalez J."/>
            <person name="Henrissat B."/>
            <person name="Kuo A."/>
            <person name="Liang C."/>
            <person name="Lipzen A."/>
            <person name="Lutzoni F."/>
            <person name="Magnuson J."/>
            <person name="Mondo S."/>
            <person name="Nolan M."/>
            <person name="Ohm R."/>
            <person name="Pangilinan J."/>
            <person name="Park H.-J."/>
            <person name="Ramirez L."/>
            <person name="Alfaro M."/>
            <person name="Sun H."/>
            <person name="Tritt A."/>
            <person name="Yoshinaga Y."/>
            <person name="Zwiers L.-H."/>
            <person name="Turgeon B."/>
            <person name="Goodwin S."/>
            <person name="Spatafora J."/>
            <person name="Crous P."/>
            <person name="Grigoriev I."/>
        </authorList>
    </citation>
    <scope>NUCLEOTIDE SEQUENCE</scope>
    <source>
        <strain evidence="1">CBS 125425</strain>
    </source>
</reference>
<comment type="caution">
    <text evidence="1">The sequence shown here is derived from an EMBL/GenBank/DDBJ whole genome shotgun (WGS) entry which is preliminary data.</text>
</comment>
<gene>
    <name evidence="1" type="ORF">EJ04DRAFT_547944</name>
</gene>
<sequence length="252" mass="26222">MHRDVYPAVDPSNPSLSAQGKTILINGAAGTLGQAVAEAWATASASCIILTGRTLSTLTSVSHTLSSISPSTNVVRTVDTKDAAQQNIVVTTIVDAAGALTEAVTGTIPPAQWFDDFVADVLAPYHLAHYMMTAYGDAAGTFIVLGSLAAGVVLPGLSSYSAAKLSGECEECDDDGVSFAVCEGYGGVDGGVWTLFLSTERAEFLKGGILNVNWDVEEMEQHKEEIVGKGLLQLAFVKAQLSPAGHPFESKA</sequence>
<accession>A0A9P4RA61</accession>
<proteinExistence type="predicted"/>
<dbReference type="Pfam" id="PF00106">
    <property type="entry name" value="adh_short"/>
    <property type="match status" value="1"/>
</dbReference>
<dbReference type="InterPro" id="IPR002347">
    <property type="entry name" value="SDR_fam"/>
</dbReference>
<dbReference type="PANTHER" id="PTHR43975:SF2">
    <property type="entry name" value="EG:BACR7A4.14 PROTEIN-RELATED"/>
    <property type="match status" value="1"/>
</dbReference>
<evidence type="ECO:0000313" key="2">
    <source>
        <dbReference type="Proteomes" id="UP000799444"/>
    </source>
</evidence>
<evidence type="ECO:0000313" key="1">
    <source>
        <dbReference type="EMBL" id="KAF2740960.1"/>
    </source>
</evidence>
<keyword evidence="2" id="KW-1185">Reference proteome</keyword>
<protein>
    <recommendedName>
        <fullName evidence="3">NAD(P)-binding protein</fullName>
    </recommendedName>
</protein>
<dbReference type="EMBL" id="ML996098">
    <property type="protein sequence ID" value="KAF2740960.1"/>
    <property type="molecule type" value="Genomic_DNA"/>
</dbReference>